<keyword evidence="2" id="KW-0479">Metal-binding</keyword>
<dbReference type="Pfam" id="PF00096">
    <property type="entry name" value="zf-C2H2"/>
    <property type="match status" value="2"/>
</dbReference>
<dbReference type="VEuPathDB" id="FungiDB:VP01_1329g14"/>
<feature type="region of interest" description="Disordered" evidence="8">
    <location>
        <begin position="201"/>
        <end position="408"/>
    </location>
</feature>
<evidence type="ECO:0000256" key="2">
    <source>
        <dbReference type="ARBA" id="ARBA00022723"/>
    </source>
</evidence>
<dbReference type="PANTHER" id="PTHR24394:SF44">
    <property type="entry name" value="ZINC FINGER PROTEIN 271-LIKE"/>
    <property type="match status" value="1"/>
</dbReference>
<evidence type="ECO:0000256" key="7">
    <source>
        <dbReference type="PROSITE-ProRule" id="PRU00042"/>
    </source>
</evidence>
<dbReference type="SUPFAM" id="SSF57667">
    <property type="entry name" value="beta-beta-alpha zinc fingers"/>
    <property type="match status" value="1"/>
</dbReference>
<dbReference type="PROSITE" id="PS00028">
    <property type="entry name" value="ZINC_FINGER_C2H2_1"/>
    <property type="match status" value="1"/>
</dbReference>
<dbReference type="STRING" id="27349.A0A0L6VN26"/>
<dbReference type="GO" id="GO:0005634">
    <property type="term" value="C:nucleus"/>
    <property type="evidence" value="ECO:0007669"/>
    <property type="project" value="UniProtKB-SubCell"/>
</dbReference>
<evidence type="ECO:0000256" key="5">
    <source>
        <dbReference type="ARBA" id="ARBA00022833"/>
    </source>
</evidence>
<dbReference type="OrthoDB" id="6077919at2759"/>
<dbReference type="InterPro" id="IPR036236">
    <property type="entry name" value="Znf_C2H2_sf"/>
</dbReference>
<dbReference type="EMBL" id="LAVV01003665">
    <property type="protein sequence ID" value="KNZ61977.1"/>
    <property type="molecule type" value="Genomic_DNA"/>
</dbReference>
<feature type="compositionally biased region" description="Basic and acidic residues" evidence="8">
    <location>
        <begin position="356"/>
        <end position="365"/>
    </location>
</feature>
<evidence type="ECO:0000313" key="10">
    <source>
        <dbReference type="EMBL" id="KNZ61977.1"/>
    </source>
</evidence>
<feature type="compositionally biased region" description="Basic residues" evidence="8">
    <location>
        <begin position="212"/>
        <end position="223"/>
    </location>
</feature>
<feature type="domain" description="C2H2-type" evidence="9">
    <location>
        <begin position="468"/>
        <end position="490"/>
    </location>
</feature>
<feature type="region of interest" description="Disordered" evidence="8">
    <location>
        <begin position="74"/>
        <end position="97"/>
    </location>
</feature>
<feature type="region of interest" description="Disordered" evidence="8">
    <location>
        <begin position="535"/>
        <end position="562"/>
    </location>
</feature>
<keyword evidence="3" id="KW-0677">Repeat</keyword>
<dbReference type="GO" id="GO:0008270">
    <property type="term" value="F:zinc ion binding"/>
    <property type="evidence" value="ECO:0007669"/>
    <property type="project" value="UniProtKB-KW"/>
</dbReference>
<feature type="compositionally biased region" description="Low complexity" evidence="8">
    <location>
        <begin position="312"/>
        <end position="321"/>
    </location>
</feature>
<dbReference type="PROSITE" id="PS50157">
    <property type="entry name" value="ZINC_FINGER_C2H2_2"/>
    <property type="match status" value="2"/>
</dbReference>
<organism evidence="10 11">
    <name type="scientific">Puccinia sorghi</name>
    <dbReference type="NCBI Taxonomy" id="27349"/>
    <lineage>
        <taxon>Eukaryota</taxon>
        <taxon>Fungi</taxon>
        <taxon>Dikarya</taxon>
        <taxon>Basidiomycota</taxon>
        <taxon>Pucciniomycotina</taxon>
        <taxon>Pucciniomycetes</taxon>
        <taxon>Pucciniales</taxon>
        <taxon>Pucciniaceae</taxon>
        <taxon>Puccinia</taxon>
    </lineage>
</organism>
<dbReference type="AlphaFoldDB" id="A0A0L6VN26"/>
<keyword evidence="5" id="KW-0862">Zinc</keyword>
<feature type="compositionally biased region" description="Polar residues" evidence="8">
    <location>
        <begin position="165"/>
        <end position="177"/>
    </location>
</feature>
<gene>
    <name evidence="10" type="ORF">VP01_1329g14</name>
</gene>
<reference evidence="10 11" key="1">
    <citation type="submission" date="2015-08" db="EMBL/GenBank/DDBJ databases">
        <title>Next Generation Sequencing and Analysis of the Genome of Puccinia sorghi L Schw, the Causal Agent of Maize Common Rust.</title>
        <authorList>
            <person name="Rochi L."/>
            <person name="Burguener G."/>
            <person name="Darino M."/>
            <person name="Turjanski A."/>
            <person name="Kreff E."/>
            <person name="Dieguez M.J."/>
            <person name="Sacco F."/>
        </authorList>
    </citation>
    <scope>NUCLEOTIDE SEQUENCE [LARGE SCALE GENOMIC DNA]</scope>
    <source>
        <strain evidence="10 11">RO10H11247</strain>
    </source>
</reference>
<evidence type="ECO:0000256" key="4">
    <source>
        <dbReference type="ARBA" id="ARBA00022771"/>
    </source>
</evidence>
<accession>A0A0L6VN26</accession>
<evidence type="ECO:0000313" key="11">
    <source>
        <dbReference type="Proteomes" id="UP000037035"/>
    </source>
</evidence>
<keyword evidence="6" id="KW-0539">Nucleus</keyword>
<comment type="subcellular location">
    <subcellularLocation>
        <location evidence="1">Nucleus</location>
    </subcellularLocation>
</comment>
<keyword evidence="11" id="KW-1185">Reference proteome</keyword>
<dbReference type="FunFam" id="3.30.160.60:FF:000176">
    <property type="entry name" value="zinc finger protein 70"/>
    <property type="match status" value="1"/>
</dbReference>
<dbReference type="SMART" id="SM00355">
    <property type="entry name" value="ZnF_C2H2"/>
    <property type="match status" value="2"/>
</dbReference>
<dbReference type="Proteomes" id="UP000037035">
    <property type="component" value="Unassembled WGS sequence"/>
</dbReference>
<comment type="caution">
    <text evidence="10">The sequence shown here is derived from an EMBL/GenBank/DDBJ whole genome shotgun (WGS) entry which is preliminary data.</text>
</comment>
<evidence type="ECO:0000256" key="8">
    <source>
        <dbReference type="SAM" id="MobiDB-lite"/>
    </source>
</evidence>
<protein>
    <recommendedName>
        <fullName evidence="9">C2H2-type domain-containing protein</fullName>
    </recommendedName>
</protein>
<feature type="compositionally biased region" description="Low complexity" evidence="8">
    <location>
        <begin position="272"/>
        <end position="298"/>
    </location>
</feature>
<name>A0A0L6VN26_9BASI</name>
<feature type="compositionally biased region" description="Polar residues" evidence="8">
    <location>
        <begin position="322"/>
        <end position="344"/>
    </location>
</feature>
<evidence type="ECO:0000256" key="1">
    <source>
        <dbReference type="ARBA" id="ARBA00004123"/>
    </source>
</evidence>
<keyword evidence="4 7" id="KW-0863">Zinc-finger</keyword>
<proteinExistence type="predicted"/>
<feature type="compositionally biased region" description="Polar residues" evidence="8">
    <location>
        <begin position="380"/>
        <end position="408"/>
    </location>
</feature>
<feature type="domain" description="C2H2-type" evidence="9">
    <location>
        <begin position="438"/>
        <end position="467"/>
    </location>
</feature>
<feature type="compositionally biased region" description="Low complexity" evidence="8">
    <location>
        <begin position="115"/>
        <end position="140"/>
    </location>
</feature>
<feature type="region of interest" description="Disordered" evidence="8">
    <location>
        <begin position="112"/>
        <end position="183"/>
    </location>
</feature>
<dbReference type="GO" id="GO:0000981">
    <property type="term" value="F:DNA-binding transcription factor activity, RNA polymerase II-specific"/>
    <property type="evidence" value="ECO:0007669"/>
    <property type="project" value="TreeGrafter"/>
</dbReference>
<evidence type="ECO:0000259" key="9">
    <source>
        <dbReference type="PROSITE" id="PS50157"/>
    </source>
</evidence>
<dbReference type="InterPro" id="IPR013087">
    <property type="entry name" value="Znf_C2H2_type"/>
</dbReference>
<evidence type="ECO:0000256" key="6">
    <source>
        <dbReference type="ARBA" id="ARBA00023242"/>
    </source>
</evidence>
<sequence length="562" mass="61580">MSSSDRPTLPGIASILAFAAQGARLVSSLPYLTTTIPLTSPESSSLPRPNSTRLLQSSDPLAHALPAFAPIPSFLQSNNNTHPSPTPLFDSTNTNPNHYQIHIHRRRSSSITIVQEQPSSQSISPSSSAPTQNSTPSQPSRNSFLHLCHPSNRPFPRELHHFTPDPQSSNPSLNNSIVPPHTHNYHLQTHISHDALQPRHSDRISAAPTRSKPSHHHHHHHHPLLPGRSTPPNQQHHRLNLDHSRQPSFIKTDAVPTPPRDDRVVKHIRRPSNASQSSSSSISGSVSVSSDFGASSLSIGSQSNLNRGPHPSSSSSSSSQSINLNNNHKKTFSTSCNDSQSSQTEPLPRPPEEDEPNKTFDERRGYNHPPHQQRSHDDTSGLQNHRSASGSQCSPNHQHSLSPLVNPLSSRLVGGPMINNNNNNTNSIPTLGYQNHRYQCMEPGCAKTFSRPSSLKIHSYSHTGQKPFKCMRCDRAFSVQSNLKRHQTSYMLILCVAVVVEVHEKRSVAEPARSLSTVHLPGGLSMALVHASGATGGRPLISEESGDEDHEGDLGMYHQMEE</sequence>
<evidence type="ECO:0000256" key="3">
    <source>
        <dbReference type="ARBA" id="ARBA00022737"/>
    </source>
</evidence>
<dbReference type="Gene3D" id="3.30.160.60">
    <property type="entry name" value="Classic Zinc Finger"/>
    <property type="match status" value="2"/>
</dbReference>
<dbReference type="PANTHER" id="PTHR24394">
    <property type="entry name" value="ZINC FINGER PROTEIN"/>
    <property type="match status" value="1"/>
</dbReference>